<dbReference type="InterPro" id="IPR000209">
    <property type="entry name" value="Peptidase_S8/S53_dom"/>
</dbReference>
<keyword evidence="3" id="KW-0378">Hydrolase</keyword>
<dbReference type="PRINTS" id="PR00723">
    <property type="entry name" value="SUBTILISIN"/>
</dbReference>
<dbReference type="Gene3D" id="3.40.50.200">
    <property type="entry name" value="Peptidase S8/S53 domain"/>
    <property type="match status" value="1"/>
</dbReference>
<protein>
    <submittedName>
        <fullName evidence="8">S8 family serine peptidase</fullName>
    </submittedName>
</protein>
<feature type="domain" description="Peptidase S8/S53" evidence="7">
    <location>
        <begin position="48"/>
        <end position="295"/>
    </location>
</feature>
<dbReference type="PANTHER" id="PTHR43806:SF11">
    <property type="entry name" value="CEREVISIN-RELATED"/>
    <property type="match status" value="1"/>
</dbReference>
<dbReference type="Pfam" id="PF00082">
    <property type="entry name" value="Peptidase_S8"/>
    <property type="match status" value="1"/>
</dbReference>
<evidence type="ECO:0000256" key="5">
    <source>
        <dbReference type="PROSITE-ProRule" id="PRU01240"/>
    </source>
</evidence>
<evidence type="ECO:0000256" key="2">
    <source>
        <dbReference type="ARBA" id="ARBA00022670"/>
    </source>
</evidence>
<dbReference type="InterPro" id="IPR022398">
    <property type="entry name" value="Peptidase_S8_His-AS"/>
</dbReference>
<keyword evidence="2" id="KW-0645">Protease</keyword>
<keyword evidence="6" id="KW-0812">Transmembrane</keyword>
<evidence type="ECO:0000256" key="4">
    <source>
        <dbReference type="ARBA" id="ARBA00022825"/>
    </source>
</evidence>
<dbReference type="Proteomes" id="UP001197247">
    <property type="component" value="Unassembled WGS sequence"/>
</dbReference>
<accession>A0ABS5TGH2</accession>
<evidence type="ECO:0000313" key="8">
    <source>
        <dbReference type="EMBL" id="MBT0770193.1"/>
    </source>
</evidence>
<keyword evidence="4" id="KW-0720">Serine protease</keyword>
<dbReference type="InterPro" id="IPR036852">
    <property type="entry name" value="Peptidase_S8/S53_dom_sf"/>
</dbReference>
<proteinExistence type="inferred from homology"/>
<keyword evidence="6" id="KW-0472">Membrane</keyword>
<dbReference type="RefSeq" id="WP_214156483.1">
    <property type="nucleotide sequence ID" value="NZ_JAHBAY010000005.1"/>
</dbReference>
<keyword evidence="6" id="KW-1133">Transmembrane helix</keyword>
<comment type="similarity">
    <text evidence="1 5">Belongs to the peptidase S8 family.</text>
</comment>
<evidence type="ECO:0000259" key="7">
    <source>
        <dbReference type="Pfam" id="PF00082"/>
    </source>
</evidence>
<dbReference type="SUPFAM" id="SSF52743">
    <property type="entry name" value="Subtilisin-like"/>
    <property type="match status" value="1"/>
</dbReference>
<evidence type="ECO:0000313" key="9">
    <source>
        <dbReference type="Proteomes" id="UP001197247"/>
    </source>
</evidence>
<sequence>MLFAVPLAPGTARAEPECAPAAKDSVAGVPWAQQRLAPEQAWGLTRGGGELVAVVGTGVSSGAPALKGSVLAGRDVRTGGRADSDCPGHGTFVAGLIAASPQPKQGLAGVAPAARILPVRVTDDQDDVDAAMLARGIRAAVDGGAGVVAVTVSAGSGTKALRAAVAYAKKHDVVLVASTDRPSTLTSDSTVAYPAALPGVLAVASVSAEGSVSNAAGSGRPLLAAPGENLISVAPKGSGQVSAGGSGVATGFAAGAAALVRAYRPDLTAPQVIARLEATADHPSGDLPDAGLGYGIVDPTSAVTTDLTSEEDYRADSLVSPVLDVPLATSPDTGPRSVALLVSGVALGSTTLVALVFSLVREARRRRRQPVPVPSGGS</sequence>
<dbReference type="EMBL" id="JAHBAY010000005">
    <property type="protein sequence ID" value="MBT0770193.1"/>
    <property type="molecule type" value="Genomic_DNA"/>
</dbReference>
<dbReference type="PROSITE" id="PS00137">
    <property type="entry name" value="SUBTILASE_HIS"/>
    <property type="match status" value="1"/>
</dbReference>
<reference evidence="8 9" key="1">
    <citation type="submission" date="2021-05" db="EMBL/GenBank/DDBJ databases">
        <title>Kineosporia and Streptomyces sp. nov. two new marine actinobacteria isolated from Coral.</title>
        <authorList>
            <person name="Buangrab K."/>
            <person name="Sutthacheep M."/>
            <person name="Yeemin T."/>
            <person name="Harunari E."/>
            <person name="Igarashi Y."/>
            <person name="Kanchanasin P."/>
            <person name="Tanasupawat S."/>
            <person name="Phongsopitanun W."/>
        </authorList>
    </citation>
    <scope>NUCLEOTIDE SEQUENCE [LARGE SCALE GENOMIC DNA]</scope>
    <source>
        <strain evidence="8 9">J2-2</strain>
    </source>
</reference>
<evidence type="ECO:0000256" key="6">
    <source>
        <dbReference type="SAM" id="Phobius"/>
    </source>
</evidence>
<gene>
    <name evidence="8" type="ORF">KIH74_14730</name>
</gene>
<evidence type="ECO:0000256" key="3">
    <source>
        <dbReference type="ARBA" id="ARBA00022801"/>
    </source>
</evidence>
<keyword evidence="9" id="KW-1185">Reference proteome</keyword>
<organism evidence="8 9">
    <name type="scientific">Kineosporia corallincola</name>
    <dbReference type="NCBI Taxonomy" id="2835133"/>
    <lineage>
        <taxon>Bacteria</taxon>
        <taxon>Bacillati</taxon>
        <taxon>Actinomycetota</taxon>
        <taxon>Actinomycetes</taxon>
        <taxon>Kineosporiales</taxon>
        <taxon>Kineosporiaceae</taxon>
        <taxon>Kineosporia</taxon>
    </lineage>
</organism>
<comment type="caution">
    <text evidence="5">Lacks conserved residue(s) required for the propagation of feature annotation.</text>
</comment>
<name>A0ABS5TGH2_9ACTN</name>
<comment type="caution">
    <text evidence="8">The sequence shown here is derived from an EMBL/GenBank/DDBJ whole genome shotgun (WGS) entry which is preliminary data.</text>
</comment>
<evidence type="ECO:0000256" key="1">
    <source>
        <dbReference type="ARBA" id="ARBA00011073"/>
    </source>
</evidence>
<feature type="transmembrane region" description="Helical" evidence="6">
    <location>
        <begin position="338"/>
        <end position="360"/>
    </location>
</feature>
<dbReference type="PROSITE" id="PS51892">
    <property type="entry name" value="SUBTILASE"/>
    <property type="match status" value="1"/>
</dbReference>
<dbReference type="InterPro" id="IPR050131">
    <property type="entry name" value="Peptidase_S8_subtilisin-like"/>
</dbReference>
<dbReference type="PANTHER" id="PTHR43806">
    <property type="entry name" value="PEPTIDASE S8"/>
    <property type="match status" value="1"/>
</dbReference>
<dbReference type="InterPro" id="IPR015500">
    <property type="entry name" value="Peptidase_S8_subtilisin-rel"/>
</dbReference>